<dbReference type="InterPro" id="IPR013154">
    <property type="entry name" value="ADH-like_N"/>
</dbReference>
<evidence type="ECO:0000313" key="8">
    <source>
        <dbReference type="EMBL" id="QKV18305.1"/>
    </source>
</evidence>
<evidence type="ECO:0000313" key="9">
    <source>
        <dbReference type="Proteomes" id="UP000509367"/>
    </source>
</evidence>
<comment type="similarity">
    <text evidence="2 6">Belongs to the zinc-containing alcohol dehydrogenase family.</text>
</comment>
<dbReference type="EMBL" id="CP054836">
    <property type="protein sequence ID" value="QKV18305.1"/>
    <property type="molecule type" value="Genomic_DNA"/>
</dbReference>
<keyword evidence="3 6" id="KW-0479">Metal-binding</keyword>
<dbReference type="Gene3D" id="3.40.50.720">
    <property type="entry name" value="NAD(P)-binding Rossmann-like Domain"/>
    <property type="match status" value="1"/>
</dbReference>
<protein>
    <submittedName>
        <fullName evidence="8">Alcohol dehydrogenase catalytic domain-containing protein</fullName>
    </submittedName>
</protein>
<dbReference type="Pfam" id="PF00107">
    <property type="entry name" value="ADH_zinc_N"/>
    <property type="match status" value="1"/>
</dbReference>
<evidence type="ECO:0000256" key="2">
    <source>
        <dbReference type="ARBA" id="ARBA00008072"/>
    </source>
</evidence>
<dbReference type="Pfam" id="PF08240">
    <property type="entry name" value="ADH_N"/>
    <property type="match status" value="1"/>
</dbReference>
<dbReference type="PANTHER" id="PTHR43350">
    <property type="entry name" value="NAD-DEPENDENT ALCOHOL DEHYDROGENASE"/>
    <property type="match status" value="1"/>
</dbReference>
<keyword evidence="5" id="KW-0560">Oxidoreductase</keyword>
<name>A0A6N1VFE0_9HYPH</name>
<comment type="cofactor">
    <cofactor evidence="1 6">
        <name>Zn(2+)</name>
        <dbReference type="ChEBI" id="CHEBI:29105"/>
    </cofactor>
</comment>
<dbReference type="RefSeq" id="WP_175276199.1">
    <property type="nucleotide sequence ID" value="NZ_CP054836.1"/>
</dbReference>
<evidence type="ECO:0000256" key="4">
    <source>
        <dbReference type="ARBA" id="ARBA00022833"/>
    </source>
</evidence>
<dbReference type="GO" id="GO:0016616">
    <property type="term" value="F:oxidoreductase activity, acting on the CH-OH group of donors, NAD or NADP as acceptor"/>
    <property type="evidence" value="ECO:0007669"/>
    <property type="project" value="UniProtKB-ARBA"/>
</dbReference>
<dbReference type="SUPFAM" id="SSF51735">
    <property type="entry name" value="NAD(P)-binding Rossmann-fold domains"/>
    <property type="match status" value="1"/>
</dbReference>
<evidence type="ECO:0000256" key="1">
    <source>
        <dbReference type="ARBA" id="ARBA00001947"/>
    </source>
</evidence>
<keyword evidence="4 6" id="KW-0862">Zinc</keyword>
<dbReference type="InterPro" id="IPR020843">
    <property type="entry name" value="ER"/>
</dbReference>
<dbReference type="InterPro" id="IPR011032">
    <property type="entry name" value="GroES-like_sf"/>
</dbReference>
<dbReference type="PANTHER" id="PTHR43350:SF21">
    <property type="entry name" value="S-NITROSOMYCOTHIOL REDUCTASE MSCR"/>
    <property type="match status" value="1"/>
</dbReference>
<dbReference type="SUPFAM" id="SSF50129">
    <property type="entry name" value="GroES-like"/>
    <property type="match status" value="2"/>
</dbReference>
<evidence type="ECO:0000256" key="3">
    <source>
        <dbReference type="ARBA" id="ARBA00022723"/>
    </source>
</evidence>
<dbReference type="AlphaFoldDB" id="A0A6N1VFE0"/>
<dbReference type="Proteomes" id="UP000509367">
    <property type="component" value="Chromosome"/>
</dbReference>
<evidence type="ECO:0000256" key="6">
    <source>
        <dbReference type="RuleBase" id="RU361277"/>
    </source>
</evidence>
<evidence type="ECO:0000256" key="5">
    <source>
        <dbReference type="ARBA" id="ARBA00023002"/>
    </source>
</evidence>
<dbReference type="InterPro" id="IPR013149">
    <property type="entry name" value="ADH-like_C"/>
</dbReference>
<proteinExistence type="inferred from homology"/>
<dbReference type="InterPro" id="IPR002328">
    <property type="entry name" value="ADH_Zn_CS"/>
</dbReference>
<gene>
    <name evidence="8" type="ORF">HTY61_07485</name>
</gene>
<dbReference type="Gene3D" id="3.90.180.10">
    <property type="entry name" value="Medium-chain alcohol dehydrogenases, catalytic domain"/>
    <property type="match status" value="1"/>
</dbReference>
<feature type="domain" description="Enoyl reductase (ER)" evidence="7">
    <location>
        <begin position="14"/>
        <end position="363"/>
    </location>
</feature>
<dbReference type="GO" id="GO:0008270">
    <property type="term" value="F:zinc ion binding"/>
    <property type="evidence" value="ECO:0007669"/>
    <property type="project" value="InterPro"/>
</dbReference>
<dbReference type="InterPro" id="IPR036291">
    <property type="entry name" value="NAD(P)-bd_dom_sf"/>
</dbReference>
<accession>A0A6N1VFE0</accession>
<dbReference type="PROSITE" id="PS00059">
    <property type="entry name" value="ADH_ZINC"/>
    <property type="match status" value="1"/>
</dbReference>
<reference evidence="8 9" key="1">
    <citation type="submission" date="2020-06" db="EMBL/GenBank/DDBJ databases">
        <title>Oricola thermophila sp. nov. isolated from a tidal sediments.</title>
        <authorList>
            <person name="Kwon K.K."/>
            <person name="Yang S.-H."/>
            <person name="Park M.-J."/>
        </authorList>
    </citation>
    <scope>NUCLEOTIDE SEQUENCE [LARGE SCALE GENOMIC DNA]</scope>
    <source>
        <strain evidence="8 9">MEBiC13590</strain>
    </source>
</reference>
<organism evidence="8 9">
    <name type="scientific">Oricola thermophila</name>
    <dbReference type="NCBI Taxonomy" id="2742145"/>
    <lineage>
        <taxon>Bacteria</taxon>
        <taxon>Pseudomonadati</taxon>
        <taxon>Pseudomonadota</taxon>
        <taxon>Alphaproteobacteria</taxon>
        <taxon>Hyphomicrobiales</taxon>
        <taxon>Ahrensiaceae</taxon>
        <taxon>Oricola</taxon>
    </lineage>
</organism>
<evidence type="ECO:0000259" key="7">
    <source>
        <dbReference type="SMART" id="SM00829"/>
    </source>
</evidence>
<keyword evidence="9" id="KW-1185">Reference proteome</keyword>
<dbReference type="KEGG" id="orm:HTY61_07485"/>
<sequence>MPQAIRAAVCRLFGEPLSVESVQLADPVRDEVLVALESCAICHSDIMAISGRWKGKLPAVFGHEAVGRIEAVGEAVTGLSAGDRVVLSLIRFCGRCYYCQKGDLAFCEAEFGLASRSPLTLSDGTPVVHGMKVGAFAEKAVVHQSQCVPVDERLDGDIACTLSCGVMTGFGAVANTAEVAAGSSALVIGAGGVGINCVQGAALAGATPVIALDIHDEKLEISRRFGATHAFRADMDGASLAAEVKALTHGRGVDFAFVAVGHPPAIQQAVDLTRDGGQVIVAGIPGRDDIAEIIARTFGGRGISILGSKMGSARPHVDVPRLVDLHHAGHMHLDELVARRFRLDDINEALDLVRSGRELKCVIEFGGDA</sequence>
<dbReference type="SMART" id="SM00829">
    <property type="entry name" value="PKS_ER"/>
    <property type="match status" value="1"/>
</dbReference>